<protein>
    <submittedName>
        <fullName evidence="1">Uncharacterized protein</fullName>
    </submittedName>
</protein>
<dbReference type="AlphaFoldDB" id="A0A176S5I8"/>
<dbReference type="Proteomes" id="UP000076962">
    <property type="component" value="Unassembled WGS sequence"/>
</dbReference>
<dbReference type="EMBL" id="LUTY01000454">
    <property type="protein sequence ID" value="OAD23275.1"/>
    <property type="molecule type" value="Genomic_DNA"/>
</dbReference>
<evidence type="ECO:0000313" key="2">
    <source>
        <dbReference type="Proteomes" id="UP000076962"/>
    </source>
</evidence>
<sequence length="111" mass="11479">MAEQKSSSGGGFFKGLVSMAANAFVPGLGVVVAPLVDVVSDVVEGKDIGEALISGAKGVVGEQCPPCAPAMDIAEGLVQGKNPQDVLLRQKISWETFVQNVPLLLMLPEIC</sequence>
<reference evidence="1 2" key="1">
    <citation type="submission" date="2016-05" db="EMBL/GenBank/DDBJ databases">
        <title>Single-cell genome of chain-forming Candidatus Thiomargarita nelsonii and comparison to other large sulfur-oxidizing bacteria.</title>
        <authorList>
            <person name="Winkel M."/>
            <person name="Salman V."/>
            <person name="Woyke T."/>
            <person name="Schulz-Vogt H."/>
            <person name="Richter M."/>
            <person name="Flood B."/>
            <person name="Bailey J."/>
            <person name="Amann R."/>
            <person name="Mussmann M."/>
        </authorList>
    </citation>
    <scope>NUCLEOTIDE SEQUENCE [LARGE SCALE GENOMIC DNA]</scope>
    <source>
        <strain evidence="1 2">THI036</strain>
    </source>
</reference>
<gene>
    <name evidence="1" type="ORF">THIOM_000898</name>
</gene>
<name>A0A176S5I8_9GAMM</name>
<organism evidence="1 2">
    <name type="scientific">Candidatus Thiomargarita nelsonii</name>
    <dbReference type="NCBI Taxonomy" id="1003181"/>
    <lineage>
        <taxon>Bacteria</taxon>
        <taxon>Pseudomonadati</taxon>
        <taxon>Pseudomonadota</taxon>
        <taxon>Gammaproteobacteria</taxon>
        <taxon>Thiotrichales</taxon>
        <taxon>Thiotrichaceae</taxon>
        <taxon>Thiomargarita</taxon>
    </lineage>
</organism>
<evidence type="ECO:0000313" key="1">
    <source>
        <dbReference type="EMBL" id="OAD23275.1"/>
    </source>
</evidence>
<comment type="caution">
    <text evidence="1">The sequence shown here is derived from an EMBL/GenBank/DDBJ whole genome shotgun (WGS) entry which is preliminary data.</text>
</comment>
<keyword evidence="2" id="KW-1185">Reference proteome</keyword>
<accession>A0A176S5I8</accession>
<proteinExistence type="predicted"/>